<dbReference type="GeneID" id="581939"/>
<feature type="active site" description="Acyl-ester intermediate" evidence="5">
    <location>
        <position position="88"/>
    </location>
</feature>
<dbReference type="PROSITE" id="PS00122">
    <property type="entry name" value="CARBOXYLESTERASE_B_1"/>
    <property type="match status" value="1"/>
</dbReference>
<dbReference type="EnsemblMetazoa" id="XM_031000287">
    <property type="protein sequence ID" value="XP_030856147"/>
    <property type="gene ID" value="LOC581939"/>
</dbReference>
<evidence type="ECO:0000256" key="2">
    <source>
        <dbReference type="ARBA" id="ARBA00022487"/>
    </source>
</evidence>
<dbReference type="GO" id="GO:0006581">
    <property type="term" value="P:acetylcholine catabolic process"/>
    <property type="evidence" value="ECO:0000318"/>
    <property type="project" value="GO_Central"/>
</dbReference>
<dbReference type="GO" id="GO:0003990">
    <property type="term" value="F:acetylcholinesterase activity"/>
    <property type="evidence" value="ECO:0000318"/>
    <property type="project" value="GO_Central"/>
</dbReference>
<dbReference type="InterPro" id="IPR050654">
    <property type="entry name" value="AChE-related_enzymes"/>
</dbReference>
<dbReference type="KEGG" id="spu:581939"/>
<evidence type="ECO:0000313" key="8">
    <source>
        <dbReference type="EnsemblMetazoa" id="XP_030856147"/>
    </source>
</evidence>
<reference evidence="9" key="1">
    <citation type="submission" date="2015-02" db="EMBL/GenBank/DDBJ databases">
        <title>Genome sequencing for Strongylocentrotus purpuratus.</title>
        <authorList>
            <person name="Murali S."/>
            <person name="Liu Y."/>
            <person name="Vee V."/>
            <person name="English A."/>
            <person name="Wang M."/>
            <person name="Skinner E."/>
            <person name="Han Y."/>
            <person name="Muzny D.M."/>
            <person name="Worley K.C."/>
            <person name="Gibbs R.A."/>
        </authorList>
    </citation>
    <scope>NUCLEOTIDE SEQUENCE</scope>
</reference>
<dbReference type="Gene3D" id="3.40.50.1820">
    <property type="entry name" value="alpha/beta hydrolase"/>
    <property type="match status" value="1"/>
</dbReference>
<keyword evidence="9" id="KW-1185">Reference proteome</keyword>
<comment type="similarity">
    <text evidence="1 6">Belongs to the type-B carboxylesterase/lipase family.</text>
</comment>
<dbReference type="Pfam" id="PF00135">
    <property type="entry name" value="COesterase"/>
    <property type="match status" value="1"/>
</dbReference>
<dbReference type="InterPro" id="IPR029058">
    <property type="entry name" value="AB_hydrolase_fold"/>
</dbReference>
<proteinExistence type="inferred from homology"/>
<sequence>MVWIHGGGYHVGAPKGHANDTLFFAAMGDVIVVTINYRLGMLGFMTTGDDSMPANLGLLDQRQALLWVQENIASFGGDPSRVTIFGVSAGSGSVNLHLLSPMSAGLFSGAIMQSGALTSWTHQPVQTNIDMTKAFGKELGCDGATSVELVSCLRGKPVEELIELQQNATTNLARYTVFPVPDGEFLLKDPFLLAAEGSINPANVMVGCLSEEGNMAVVPMFGRDRVNKEAYGVYMANILQMRDPLIQDLATVVFGSDEMFSSLEPDYRDAAANFLGDSVFLCPTFDFTQLLAQAGKTVFSYLMTHRPSHSVWGKNMTGLGPTHGEDVAYVFGAPFMYDNDADDEDQDCYLVGRFNVEEVEVSIQMMKYWSNFGKTGDPNLSSTESAVESEFPVWPIEVHHLESKVQRAQLAV</sequence>
<evidence type="ECO:0000313" key="9">
    <source>
        <dbReference type="Proteomes" id="UP000007110"/>
    </source>
</evidence>
<dbReference type="RefSeq" id="XP_030856147.1">
    <property type="nucleotide sequence ID" value="XM_031000287.1"/>
</dbReference>
<organism evidence="8 9">
    <name type="scientific">Strongylocentrotus purpuratus</name>
    <name type="common">Purple sea urchin</name>
    <dbReference type="NCBI Taxonomy" id="7668"/>
    <lineage>
        <taxon>Eukaryota</taxon>
        <taxon>Metazoa</taxon>
        <taxon>Echinodermata</taxon>
        <taxon>Eleutherozoa</taxon>
        <taxon>Echinozoa</taxon>
        <taxon>Echinoidea</taxon>
        <taxon>Euechinoidea</taxon>
        <taxon>Echinacea</taxon>
        <taxon>Camarodonta</taxon>
        <taxon>Echinidea</taxon>
        <taxon>Strongylocentrotidae</taxon>
        <taxon>Strongylocentrotus</taxon>
    </lineage>
</organism>
<dbReference type="GO" id="GO:0005886">
    <property type="term" value="C:plasma membrane"/>
    <property type="evidence" value="ECO:0000318"/>
    <property type="project" value="GO_Central"/>
</dbReference>
<accession>A0A7M7PVH7</accession>
<evidence type="ECO:0000256" key="4">
    <source>
        <dbReference type="ARBA" id="ARBA00023157"/>
    </source>
</evidence>
<dbReference type="PANTHER" id="PTHR43918:SF4">
    <property type="entry name" value="CARBOXYLIC ESTER HYDROLASE"/>
    <property type="match status" value="1"/>
</dbReference>
<evidence type="ECO:0000256" key="5">
    <source>
        <dbReference type="PIRSR" id="PIRSR600997-1"/>
    </source>
</evidence>
<reference evidence="8" key="2">
    <citation type="submission" date="2021-01" db="UniProtKB">
        <authorList>
            <consortium name="EnsemblMetazoa"/>
        </authorList>
    </citation>
    <scope>IDENTIFICATION</scope>
</reference>
<dbReference type="PRINTS" id="PR00878">
    <property type="entry name" value="CHOLNESTRASE"/>
</dbReference>
<evidence type="ECO:0000259" key="7">
    <source>
        <dbReference type="Pfam" id="PF00135"/>
    </source>
</evidence>
<feature type="active site" description="Charge relay system" evidence="5">
    <location>
        <position position="323"/>
    </location>
</feature>
<protein>
    <recommendedName>
        <fullName evidence="6">Carboxylic ester hydrolase</fullName>
        <ecNumber evidence="6">3.1.1.-</ecNumber>
    </recommendedName>
</protein>
<dbReference type="SUPFAM" id="SSF53474">
    <property type="entry name" value="alpha/beta-Hydrolases"/>
    <property type="match status" value="1"/>
</dbReference>
<evidence type="ECO:0000256" key="3">
    <source>
        <dbReference type="ARBA" id="ARBA00022801"/>
    </source>
</evidence>
<keyword evidence="2" id="KW-0719">Serine esterase</keyword>
<dbReference type="InterPro" id="IPR002018">
    <property type="entry name" value="CarbesteraseB"/>
</dbReference>
<dbReference type="Proteomes" id="UP000007110">
    <property type="component" value="Unassembled WGS sequence"/>
</dbReference>
<keyword evidence="4" id="KW-1015">Disulfide bond</keyword>
<feature type="active site" description="Charge relay system" evidence="5">
    <location>
        <position position="212"/>
    </location>
</feature>
<name>A0A7M7PVH7_STRPU</name>
<dbReference type="EC" id="3.1.1.-" evidence="6"/>
<dbReference type="OrthoDB" id="408631at2759"/>
<evidence type="ECO:0000256" key="1">
    <source>
        <dbReference type="ARBA" id="ARBA00005964"/>
    </source>
</evidence>
<dbReference type="OMA" id="WGKNMTG"/>
<keyword evidence="3 6" id="KW-0378">Hydrolase</keyword>
<dbReference type="PANTHER" id="PTHR43918">
    <property type="entry name" value="ACETYLCHOLINESTERASE"/>
    <property type="match status" value="1"/>
</dbReference>
<evidence type="ECO:0000256" key="6">
    <source>
        <dbReference type="RuleBase" id="RU361235"/>
    </source>
</evidence>
<dbReference type="AlphaFoldDB" id="A0A7M7PVH7"/>
<dbReference type="InterPro" id="IPR019826">
    <property type="entry name" value="Carboxylesterase_B_AS"/>
</dbReference>
<dbReference type="GO" id="GO:0005615">
    <property type="term" value="C:extracellular space"/>
    <property type="evidence" value="ECO:0000318"/>
    <property type="project" value="GO_Central"/>
</dbReference>
<dbReference type="InParanoid" id="A0A7M7PVH7"/>
<dbReference type="GO" id="GO:0019695">
    <property type="term" value="P:choline metabolic process"/>
    <property type="evidence" value="ECO:0000318"/>
    <property type="project" value="GO_Central"/>
</dbReference>
<dbReference type="InterPro" id="IPR000997">
    <property type="entry name" value="Cholinesterase"/>
</dbReference>
<feature type="domain" description="Carboxylesterase type B" evidence="7">
    <location>
        <begin position="1"/>
        <end position="385"/>
    </location>
</feature>